<feature type="domain" description="DUF1559" evidence="2">
    <location>
        <begin position="46"/>
        <end position="306"/>
    </location>
</feature>
<dbReference type="Pfam" id="PF07596">
    <property type="entry name" value="SBP_bac_10"/>
    <property type="match status" value="1"/>
</dbReference>
<dbReference type="InterPro" id="IPR012902">
    <property type="entry name" value="N_methyl_site"/>
</dbReference>
<reference evidence="3 4" key="1">
    <citation type="journal article" date="2010" name="Stand. Genomic Sci.">
        <title>Complete genome sequence of Planctomyces limnophilus type strain (Mu 290).</title>
        <authorList>
            <person name="Labutti K."/>
            <person name="Sikorski J."/>
            <person name="Schneider S."/>
            <person name="Nolan M."/>
            <person name="Lucas S."/>
            <person name="Glavina Del Rio T."/>
            <person name="Tice H."/>
            <person name="Cheng J.F."/>
            <person name="Goodwin L."/>
            <person name="Pitluck S."/>
            <person name="Liolios K."/>
            <person name="Ivanova N."/>
            <person name="Mavromatis K."/>
            <person name="Mikhailova N."/>
            <person name="Pati A."/>
            <person name="Chen A."/>
            <person name="Palaniappan K."/>
            <person name="Land M."/>
            <person name="Hauser L."/>
            <person name="Chang Y.J."/>
            <person name="Jeffries C.D."/>
            <person name="Tindall B.J."/>
            <person name="Rohde M."/>
            <person name="Goker M."/>
            <person name="Woyke T."/>
            <person name="Bristow J."/>
            <person name="Eisen J.A."/>
            <person name="Markowitz V."/>
            <person name="Hugenholtz P."/>
            <person name="Kyrpides N.C."/>
            <person name="Klenk H.P."/>
            <person name="Lapidus A."/>
        </authorList>
    </citation>
    <scope>NUCLEOTIDE SEQUENCE [LARGE SCALE GENOMIC DNA]</scope>
    <source>
        <strain evidence="4">ATCC 43296 / DSM 3776 / IFAM 1008 / 290</strain>
    </source>
</reference>
<dbReference type="RefSeq" id="WP_013111287.1">
    <property type="nucleotide sequence ID" value="NC_014148.1"/>
</dbReference>
<sequence>MSYSFPTDFSTTALPPNSRRGFTLIELLVVIAIIAVLIALLLPAVQQAREAARRSQCRNNLKQIGLALHNYHDVYQRLPAGYAYDANNLIPIYGWAVSILPYLDQAPLYNALNPGNIPLSARYVATFTAQDQQLLQTPISVFRCPSDIAPQVHDFPFGATNFFYPGTSNYVAYGGSGLTTETLTNNYDAHGTFFGNSYLPFARISDGLSNTFFVSERDASPVGPATNGFTTNFGAAVWAGIASRNNAIRPYRTLTHAVYRINYDYVQALNDTTSAYNGRGVSSYHTGGVHVLMGDGGVRFVNENIEHTTTYRYLVWRDDGLVNAEF</sequence>
<dbReference type="PANTHER" id="PTHR30093">
    <property type="entry name" value="GENERAL SECRETION PATHWAY PROTEIN G"/>
    <property type="match status" value="1"/>
</dbReference>
<keyword evidence="4" id="KW-1185">Reference proteome</keyword>
<proteinExistence type="predicted"/>
<evidence type="ECO:0000313" key="3">
    <source>
        <dbReference type="EMBL" id="ADG68856.1"/>
    </source>
</evidence>
<keyword evidence="1" id="KW-1133">Transmembrane helix</keyword>
<keyword evidence="1" id="KW-0812">Transmembrane</keyword>
<evidence type="ECO:0000259" key="2">
    <source>
        <dbReference type="Pfam" id="PF07596"/>
    </source>
</evidence>
<dbReference type="Proteomes" id="UP000002220">
    <property type="component" value="Chromosome"/>
</dbReference>
<keyword evidence="1" id="KW-0472">Membrane</keyword>
<dbReference type="eggNOG" id="COG2165">
    <property type="taxonomic scope" value="Bacteria"/>
</dbReference>
<gene>
    <name evidence="3" type="ordered locus">Plim_3034</name>
</gene>
<dbReference type="InterPro" id="IPR011453">
    <property type="entry name" value="DUF1559"/>
</dbReference>
<dbReference type="KEGG" id="plm:Plim_3034"/>
<dbReference type="HOGENOM" id="CLU_041661_0_0_0"/>
<name>D5SSQ5_PLAL2</name>
<organism evidence="3 4">
    <name type="scientific">Planctopirus limnophila (strain ATCC 43296 / DSM 3776 / IFAM 1008 / Mu 290)</name>
    <name type="common">Planctomyces limnophilus</name>
    <dbReference type="NCBI Taxonomy" id="521674"/>
    <lineage>
        <taxon>Bacteria</taxon>
        <taxon>Pseudomonadati</taxon>
        <taxon>Planctomycetota</taxon>
        <taxon>Planctomycetia</taxon>
        <taxon>Planctomycetales</taxon>
        <taxon>Planctomycetaceae</taxon>
        <taxon>Planctopirus</taxon>
    </lineage>
</organism>
<dbReference type="OrthoDB" id="210622at2"/>
<dbReference type="SUPFAM" id="SSF54523">
    <property type="entry name" value="Pili subunits"/>
    <property type="match status" value="1"/>
</dbReference>
<dbReference type="InterPro" id="IPR027558">
    <property type="entry name" value="Pre_pil_HX9DG_C"/>
</dbReference>
<dbReference type="InterPro" id="IPR045584">
    <property type="entry name" value="Pilin-like"/>
</dbReference>
<feature type="transmembrane region" description="Helical" evidence="1">
    <location>
        <begin position="24"/>
        <end position="45"/>
    </location>
</feature>
<evidence type="ECO:0000313" key="4">
    <source>
        <dbReference type="Proteomes" id="UP000002220"/>
    </source>
</evidence>
<dbReference type="STRING" id="521674.Plim_3034"/>
<protein>
    <recommendedName>
        <fullName evidence="2">DUF1559 domain-containing protein</fullName>
    </recommendedName>
</protein>
<accession>D5SSQ5</accession>
<dbReference type="NCBIfam" id="TIGR02532">
    <property type="entry name" value="IV_pilin_GFxxxE"/>
    <property type="match status" value="1"/>
</dbReference>
<evidence type="ECO:0000256" key="1">
    <source>
        <dbReference type="SAM" id="Phobius"/>
    </source>
</evidence>
<dbReference type="PANTHER" id="PTHR30093:SF2">
    <property type="entry name" value="TYPE II SECRETION SYSTEM PROTEIN H"/>
    <property type="match status" value="1"/>
</dbReference>
<dbReference type="Pfam" id="PF07963">
    <property type="entry name" value="N_methyl"/>
    <property type="match status" value="1"/>
</dbReference>
<dbReference type="Gene3D" id="3.30.700.10">
    <property type="entry name" value="Glycoprotein, Type 4 Pilin"/>
    <property type="match status" value="1"/>
</dbReference>
<dbReference type="NCBIfam" id="TIGR04294">
    <property type="entry name" value="pre_pil_HX9DG"/>
    <property type="match status" value="1"/>
</dbReference>
<dbReference type="EMBL" id="CP001744">
    <property type="protein sequence ID" value="ADG68856.1"/>
    <property type="molecule type" value="Genomic_DNA"/>
</dbReference>
<dbReference type="AlphaFoldDB" id="D5SSQ5"/>
<dbReference type="PROSITE" id="PS00409">
    <property type="entry name" value="PROKAR_NTER_METHYL"/>
    <property type="match status" value="1"/>
</dbReference>